<reference evidence="2" key="1">
    <citation type="submission" date="2022-11" db="UniProtKB">
        <authorList>
            <consortium name="WormBaseParasite"/>
        </authorList>
    </citation>
    <scope>IDENTIFICATION</scope>
</reference>
<organism evidence="1 2">
    <name type="scientific">Panagrolaimus sp. PS1159</name>
    <dbReference type="NCBI Taxonomy" id="55785"/>
    <lineage>
        <taxon>Eukaryota</taxon>
        <taxon>Metazoa</taxon>
        <taxon>Ecdysozoa</taxon>
        <taxon>Nematoda</taxon>
        <taxon>Chromadorea</taxon>
        <taxon>Rhabditida</taxon>
        <taxon>Tylenchina</taxon>
        <taxon>Panagrolaimomorpha</taxon>
        <taxon>Panagrolaimoidea</taxon>
        <taxon>Panagrolaimidae</taxon>
        <taxon>Panagrolaimus</taxon>
    </lineage>
</organism>
<evidence type="ECO:0000313" key="1">
    <source>
        <dbReference type="Proteomes" id="UP000887580"/>
    </source>
</evidence>
<protein>
    <submittedName>
        <fullName evidence="2">Uncharacterized protein</fullName>
    </submittedName>
</protein>
<proteinExistence type="predicted"/>
<evidence type="ECO:0000313" key="2">
    <source>
        <dbReference type="WBParaSite" id="PS1159_v2.g23530.t1"/>
    </source>
</evidence>
<dbReference type="Proteomes" id="UP000887580">
    <property type="component" value="Unplaced"/>
</dbReference>
<name>A0AC35G2U0_9BILA</name>
<sequence>MSTTQNEFKWAPMYPTLAGLNEEGHEQAKNQKRKGLNAIKSNTLSFHISAYEKGIGNVCAGNPDQPGKGPFQPRKNSYRNDPPENDNNKGDGFNTPETMPFTQRKIFNLTEPCFGKRENGDILQKFLT</sequence>
<dbReference type="WBParaSite" id="PS1159_v2.g23530.t1">
    <property type="protein sequence ID" value="PS1159_v2.g23530.t1"/>
    <property type="gene ID" value="PS1159_v2.g23530"/>
</dbReference>
<accession>A0AC35G2U0</accession>